<proteinExistence type="predicted"/>
<dbReference type="Gene3D" id="3.80.10.10">
    <property type="entry name" value="Ribonuclease Inhibitor"/>
    <property type="match status" value="1"/>
</dbReference>
<gene>
    <name evidence="3" type="ORF">HINF_LOCUS33606</name>
    <name evidence="4" type="ORF">HINF_LOCUS51609</name>
</gene>
<sequence>MNKTYWRIERQKVTNTECDLRSLNGIQNWNFQELNLYKNRIVDVNALSEMKNIVKLDLSANKITDVGALRNLSQLVELDLSQNQIKDFSSLEKHQNFKNYKIGQQK</sequence>
<organism evidence="3">
    <name type="scientific">Hexamita inflata</name>
    <dbReference type="NCBI Taxonomy" id="28002"/>
    <lineage>
        <taxon>Eukaryota</taxon>
        <taxon>Metamonada</taxon>
        <taxon>Diplomonadida</taxon>
        <taxon>Hexamitidae</taxon>
        <taxon>Hexamitinae</taxon>
        <taxon>Hexamita</taxon>
    </lineage>
</organism>
<dbReference type="GO" id="GO:0005737">
    <property type="term" value="C:cytoplasm"/>
    <property type="evidence" value="ECO:0007669"/>
    <property type="project" value="TreeGrafter"/>
</dbReference>
<dbReference type="PRINTS" id="PR00019">
    <property type="entry name" value="LEURICHRPT"/>
</dbReference>
<dbReference type="AlphaFoldDB" id="A0AA86PU89"/>
<dbReference type="PROSITE" id="PS51450">
    <property type="entry name" value="LRR"/>
    <property type="match status" value="2"/>
</dbReference>
<dbReference type="InterPro" id="IPR025875">
    <property type="entry name" value="Leu-rich_rpt_4"/>
</dbReference>
<dbReference type="SUPFAM" id="SSF52058">
    <property type="entry name" value="L domain-like"/>
    <property type="match status" value="1"/>
</dbReference>
<accession>A0AA86PU89</accession>
<name>A0AA86PU89_9EUKA</name>
<evidence type="ECO:0000313" key="4">
    <source>
        <dbReference type="EMBL" id="CAL6064962.1"/>
    </source>
</evidence>
<reference evidence="4 5" key="2">
    <citation type="submission" date="2024-07" db="EMBL/GenBank/DDBJ databases">
        <authorList>
            <person name="Akdeniz Z."/>
        </authorList>
    </citation>
    <scope>NUCLEOTIDE SEQUENCE [LARGE SCALE GENOMIC DNA]</scope>
</reference>
<evidence type="ECO:0000313" key="3">
    <source>
        <dbReference type="EMBL" id="CAI9945961.1"/>
    </source>
</evidence>
<protein>
    <submittedName>
        <fullName evidence="3">Uncharacterized protein</fullName>
    </submittedName>
</protein>
<keyword evidence="5" id="KW-1185">Reference proteome</keyword>
<dbReference type="InterPro" id="IPR001611">
    <property type="entry name" value="Leu-rich_rpt"/>
</dbReference>
<dbReference type="EMBL" id="CATOUU010000755">
    <property type="protein sequence ID" value="CAI9945961.1"/>
    <property type="molecule type" value="Genomic_DNA"/>
</dbReference>
<dbReference type="Pfam" id="PF12799">
    <property type="entry name" value="LRR_4"/>
    <property type="match status" value="1"/>
</dbReference>
<dbReference type="SMART" id="SM00365">
    <property type="entry name" value="LRR_SD22"/>
    <property type="match status" value="2"/>
</dbReference>
<dbReference type="Proteomes" id="UP001642409">
    <property type="component" value="Unassembled WGS sequence"/>
</dbReference>
<comment type="caution">
    <text evidence="3">The sequence shown here is derived from an EMBL/GenBank/DDBJ whole genome shotgun (WGS) entry which is preliminary data.</text>
</comment>
<keyword evidence="1" id="KW-0433">Leucine-rich repeat</keyword>
<keyword evidence="2" id="KW-0677">Repeat</keyword>
<dbReference type="InterPro" id="IPR032675">
    <property type="entry name" value="LRR_dom_sf"/>
</dbReference>
<dbReference type="PANTHER" id="PTHR15454:SF56">
    <property type="entry name" value="PROTEIN PHOSPHATASE 1 REGULATORY SUBUNIT 7-RELATED"/>
    <property type="match status" value="1"/>
</dbReference>
<reference evidence="3" key="1">
    <citation type="submission" date="2023-06" db="EMBL/GenBank/DDBJ databases">
        <authorList>
            <person name="Kurt Z."/>
        </authorList>
    </citation>
    <scope>NUCLEOTIDE SEQUENCE</scope>
</reference>
<dbReference type="PANTHER" id="PTHR15454">
    <property type="entry name" value="NISCHARIN RELATED"/>
    <property type="match status" value="1"/>
</dbReference>
<evidence type="ECO:0000256" key="2">
    <source>
        <dbReference type="ARBA" id="ARBA00022737"/>
    </source>
</evidence>
<evidence type="ECO:0000256" key="1">
    <source>
        <dbReference type="ARBA" id="ARBA00022614"/>
    </source>
</evidence>
<evidence type="ECO:0000313" key="5">
    <source>
        <dbReference type="Proteomes" id="UP001642409"/>
    </source>
</evidence>
<dbReference type="EMBL" id="CAXDID020000253">
    <property type="protein sequence ID" value="CAL6064962.1"/>
    <property type="molecule type" value="Genomic_DNA"/>
</dbReference>